<evidence type="ECO:0000256" key="10">
    <source>
        <dbReference type="ARBA" id="ARBA00055605"/>
    </source>
</evidence>
<evidence type="ECO:0000313" key="13">
    <source>
        <dbReference type="EMBL" id="EJC82840.1"/>
    </source>
</evidence>
<comment type="cofactor">
    <cofactor evidence="11">
        <name>Mg(2+)</name>
        <dbReference type="ChEBI" id="CHEBI:18420"/>
    </cofactor>
    <text evidence="11">Binds 1 Mg(2+) ion per subunit.</text>
</comment>
<evidence type="ECO:0000256" key="9">
    <source>
        <dbReference type="ARBA" id="ARBA00023229"/>
    </source>
</evidence>
<dbReference type="CDD" id="cd02007">
    <property type="entry name" value="TPP_DXS"/>
    <property type="match status" value="1"/>
</dbReference>
<feature type="domain" description="Transketolase-like pyrimidine-binding" evidence="12">
    <location>
        <begin position="320"/>
        <end position="485"/>
    </location>
</feature>
<dbReference type="Pfam" id="PF13292">
    <property type="entry name" value="DXP_synthase_N"/>
    <property type="match status" value="1"/>
</dbReference>
<comment type="similarity">
    <text evidence="2 11">Belongs to the transketolase family. DXPS subfamily.</text>
</comment>
<feature type="binding site" evidence="11">
    <location>
        <begin position="152"/>
        <end position="153"/>
    </location>
    <ligand>
        <name>thiamine diphosphate</name>
        <dbReference type="ChEBI" id="CHEBI:58937"/>
    </ligand>
</feature>
<evidence type="ECO:0000256" key="2">
    <source>
        <dbReference type="ARBA" id="ARBA00011081"/>
    </source>
</evidence>
<comment type="pathway">
    <text evidence="1 11">Metabolic intermediate biosynthesis; 1-deoxy-D-xylulose 5-phosphate biosynthesis; 1-deoxy-D-xylulose 5-phosphate from D-glyceraldehyde 3-phosphate and pyruvate: step 1/1.</text>
</comment>
<dbReference type="SMART" id="SM00861">
    <property type="entry name" value="Transket_pyr"/>
    <property type="match status" value="1"/>
</dbReference>
<feature type="binding site" evidence="11">
    <location>
        <position position="371"/>
    </location>
    <ligand>
        <name>thiamine diphosphate</name>
        <dbReference type="ChEBI" id="CHEBI:58937"/>
    </ligand>
</feature>
<dbReference type="GO" id="GO:0000287">
    <property type="term" value="F:magnesium ion binding"/>
    <property type="evidence" value="ECO:0007669"/>
    <property type="project" value="UniProtKB-UniRule"/>
</dbReference>
<name>J0CSS6_RHILT</name>
<dbReference type="PROSITE" id="PS00801">
    <property type="entry name" value="TRANSKETOLASE_1"/>
    <property type="match status" value="1"/>
</dbReference>
<dbReference type="EC" id="2.2.1.7" evidence="11"/>
<accession>J0CSS6</accession>
<dbReference type="HAMAP" id="MF_00315">
    <property type="entry name" value="DXP_synth"/>
    <property type="match status" value="1"/>
</dbReference>
<protein>
    <recommendedName>
        <fullName evidence="11">1-deoxy-D-xylulose-5-phosphate synthase</fullName>
        <ecNumber evidence="11">2.2.1.7</ecNumber>
    </recommendedName>
    <alternativeName>
        <fullName evidence="11">1-deoxyxylulose-5-phosphate synthase</fullName>
        <shortName evidence="11">DXP synthase</shortName>
        <shortName evidence="11">DXPS</shortName>
    </alternativeName>
</protein>
<dbReference type="Gene3D" id="3.40.50.920">
    <property type="match status" value="1"/>
</dbReference>
<comment type="function">
    <text evidence="10 11">Catalyzes the acyloin condensation reaction between C atoms 2 and 3 of pyruvate and glyceraldehyde 3-phosphate to yield 1-deoxy-D-xylulose-5-phosphate (DXP).</text>
</comment>
<dbReference type="SUPFAM" id="SSF52922">
    <property type="entry name" value="TK C-terminal domain-like"/>
    <property type="match status" value="1"/>
</dbReference>
<evidence type="ECO:0000256" key="5">
    <source>
        <dbReference type="ARBA" id="ARBA00022723"/>
    </source>
</evidence>
<dbReference type="OrthoDB" id="9803371at2"/>
<dbReference type="HOGENOM" id="CLU_009227_1_4_5"/>
<dbReference type="Pfam" id="PF02779">
    <property type="entry name" value="Transket_pyr"/>
    <property type="match status" value="1"/>
</dbReference>
<dbReference type="InterPro" id="IPR009014">
    <property type="entry name" value="Transketo_C/PFOR_II"/>
</dbReference>
<dbReference type="InterPro" id="IPR033248">
    <property type="entry name" value="Transketolase_C"/>
</dbReference>
<dbReference type="InterPro" id="IPR049557">
    <property type="entry name" value="Transketolase_CS"/>
</dbReference>
<keyword evidence="5 11" id="KW-0479">Metal-binding</keyword>
<dbReference type="GO" id="GO:0016114">
    <property type="term" value="P:terpenoid biosynthetic process"/>
    <property type="evidence" value="ECO:0007669"/>
    <property type="project" value="UniProtKB-UniRule"/>
</dbReference>
<comment type="catalytic activity">
    <reaction evidence="11">
        <text>D-glyceraldehyde 3-phosphate + pyruvate + H(+) = 1-deoxy-D-xylulose 5-phosphate + CO2</text>
        <dbReference type="Rhea" id="RHEA:12605"/>
        <dbReference type="ChEBI" id="CHEBI:15361"/>
        <dbReference type="ChEBI" id="CHEBI:15378"/>
        <dbReference type="ChEBI" id="CHEBI:16526"/>
        <dbReference type="ChEBI" id="CHEBI:57792"/>
        <dbReference type="ChEBI" id="CHEBI:59776"/>
        <dbReference type="EC" id="2.2.1.7"/>
    </reaction>
</comment>
<reference evidence="13 14" key="1">
    <citation type="submission" date="2012-02" db="EMBL/GenBank/DDBJ databases">
        <title>Improved High-Quality Draft Sequence of Rhizobium leguminosarum bv. trifolii WSM2297.</title>
        <authorList>
            <consortium name="US DOE Joint Genome Institute"/>
            <person name="Lucas S."/>
            <person name="Han J."/>
            <person name="Lapidus A."/>
            <person name="Cheng J.-F."/>
            <person name="Goodwin L."/>
            <person name="Pitluck S."/>
            <person name="Peters L."/>
            <person name="Ovchinnikova G."/>
            <person name="Zhang X."/>
            <person name="Detter J.C."/>
            <person name="Han C."/>
            <person name="Tapia R."/>
            <person name="Land M."/>
            <person name="Hauser L."/>
            <person name="Kyrpides N."/>
            <person name="Ivanova N."/>
            <person name="Pagani I."/>
            <person name="Brau L."/>
            <person name="Yates R."/>
            <person name="O'Hara G."/>
            <person name="Rui T."/>
            <person name="Howieson J."/>
            <person name="Reeve W."/>
            <person name="Woyke T."/>
        </authorList>
    </citation>
    <scope>NUCLEOTIDE SEQUENCE [LARGE SCALE GENOMIC DNA]</scope>
    <source>
        <strain evidence="13 14">WSM2297</strain>
    </source>
</reference>
<dbReference type="Proteomes" id="UP000005732">
    <property type="component" value="Unassembled WGS sequence"/>
</dbReference>
<dbReference type="Gene3D" id="3.40.50.970">
    <property type="match status" value="2"/>
</dbReference>
<evidence type="ECO:0000256" key="1">
    <source>
        <dbReference type="ARBA" id="ARBA00004980"/>
    </source>
</evidence>
<dbReference type="Pfam" id="PF02780">
    <property type="entry name" value="Transketolase_C"/>
    <property type="match status" value="1"/>
</dbReference>
<dbReference type="EMBL" id="JH719395">
    <property type="protein sequence ID" value="EJC82840.1"/>
    <property type="molecule type" value="Genomic_DNA"/>
</dbReference>
<dbReference type="InterPro" id="IPR005475">
    <property type="entry name" value="Transketolase-like_Pyr-bd"/>
</dbReference>
<evidence type="ECO:0000256" key="7">
    <source>
        <dbReference type="ARBA" id="ARBA00022977"/>
    </source>
</evidence>
<proteinExistence type="inferred from homology"/>
<evidence type="ECO:0000313" key="14">
    <source>
        <dbReference type="Proteomes" id="UP000005732"/>
    </source>
</evidence>
<feature type="binding site" evidence="11">
    <location>
        <position position="289"/>
    </location>
    <ligand>
        <name>thiamine diphosphate</name>
        <dbReference type="ChEBI" id="CHEBI:58937"/>
    </ligand>
</feature>
<feature type="binding site" evidence="11">
    <location>
        <position position="79"/>
    </location>
    <ligand>
        <name>thiamine diphosphate</name>
        <dbReference type="ChEBI" id="CHEBI:58937"/>
    </ligand>
</feature>
<keyword evidence="7 11" id="KW-0784">Thiamine biosynthesis</keyword>
<dbReference type="PANTHER" id="PTHR43322">
    <property type="entry name" value="1-D-DEOXYXYLULOSE 5-PHOSPHATE SYNTHASE-RELATED"/>
    <property type="match status" value="1"/>
</dbReference>
<feature type="binding site" evidence="11">
    <location>
        <position position="180"/>
    </location>
    <ligand>
        <name>Mg(2+)</name>
        <dbReference type="ChEBI" id="CHEBI:18420"/>
    </ligand>
</feature>
<keyword evidence="4 11" id="KW-0808">Transferase</keyword>
<comment type="subunit">
    <text evidence="3 11">Homodimer.</text>
</comment>
<evidence type="ECO:0000259" key="12">
    <source>
        <dbReference type="SMART" id="SM00861"/>
    </source>
</evidence>
<evidence type="ECO:0000256" key="6">
    <source>
        <dbReference type="ARBA" id="ARBA00022842"/>
    </source>
</evidence>
<dbReference type="AlphaFoldDB" id="J0CSS6"/>
<dbReference type="GO" id="GO:0019288">
    <property type="term" value="P:isopentenyl diphosphate biosynthetic process, methylerythritol 4-phosphate pathway"/>
    <property type="evidence" value="ECO:0007669"/>
    <property type="project" value="UniProtKB-ARBA"/>
</dbReference>
<keyword evidence="8 11" id="KW-0786">Thiamine pyrophosphate</keyword>
<evidence type="ECO:0000256" key="3">
    <source>
        <dbReference type="ARBA" id="ARBA00011738"/>
    </source>
</evidence>
<evidence type="ECO:0000256" key="11">
    <source>
        <dbReference type="HAMAP-Rule" id="MF_00315"/>
    </source>
</evidence>
<dbReference type="PANTHER" id="PTHR43322:SF5">
    <property type="entry name" value="1-DEOXY-D-XYLULOSE-5-PHOSPHATE SYNTHASE, CHLOROPLASTIC"/>
    <property type="match status" value="1"/>
</dbReference>
<dbReference type="SUPFAM" id="SSF52518">
    <property type="entry name" value="Thiamin diphosphate-binding fold (THDP-binding)"/>
    <property type="match status" value="2"/>
</dbReference>
<dbReference type="GO" id="GO:0009228">
    <property type="term" value="P:thiamine biosynthetic process"/>
    <property type="evidence" value="ECO:0007669"/>
    <property type="project" value="UniProtKB-UniRule"/>
</dbReference>
<dbReference type="InterPro" id="IPR005477">
    <property type="entry name" value="Dxylulose-5-P_synthase"/>
</dbReference>
<dbReference type="RefSeq" id="WP_003584650.1">
    <property type="nucleotide sequence ID" value="NZ_JH719395.1"/>
</dbReference>
<keyword evidence="9 11" id="KW-0414">Isoprene biosynthesis</keyword>
<feature type="binding site" evidence="11">
    <location>
        <position position="151"/>
    </location>
    <ligand>
        <name>Mg(2+)</name>
        <dbReference type="ChEBI" id="CHEBI:18420"/>
    </ligand>
</feature>
<sequence>MTQLPKTPLLDQVIYPADLRKLEDRDLPQLAREVRDEMIDAVSRTGGHLGAGLGVVELTIAIHSVFDTPDDRLIFDVGHQCYPHKILTGRRDRIRTLRQEDGLSGFTRRAESEYDPFGAAHSSTSISAGLGMAIAADLDKNDRRVIAVIGDGAMSAGMAYEALNNAGALDARLIVILNDNDMSIAPPTGAMSAYLARLASGRTYMGFRDFGKKLTAYLGKNIDRAITRAVEHARGYVTGGTMFEEMGFYHIGPIDGHSFDHLLPVLRNVRDNGRGPVLIHVVTQKGKGYPPAEAAADKYHGVNKFDVITGAQARVKPNAPSYTSVFAEALVQEATLDDKIVGITAAMPNGTGLDKLAEAFPSRCFDVGIAEQHAVTFAAGLAAEGYKPFAALYSTFLQRAYDQVVHDVAIQGLPVRFPIDRAGFVGADGPTHAGSFDTAFLTTLPGFVVMAAADEAELKHMVRTAVAYDGGPISFRYPRGEGVGVDMPVRGEILQIGRGRIVKEGTKVALLSFGTRLADCLLAAEDLDAAGLSTTVADARFAKPLDHDLIRQLARHHEMVITVEEGSVGGFGSQVMQYLSSEGLLDNGLKIRSLVMPDIWMEQAKPEAMNAHAGLDRAGIVSTVFRALGRGVAVGVAV</sequence>
<dbReference type="CDD" id="cd07033">
    <property type="entry name" value="TPP_PYR_DXS_TK_like"/>
    <property type="match status" value="1"/>
</dbReference>
<dbReference type="FunFam" id="3.40.50.970:FF:000005">
    <property type="entry name" value="1-deoxy-D-xylulose-5-phosphate synthase"/>
    <property type="match status" value="1"/>
</dbReference>
<organism evidence="13 14">
    <name type="scientific">Rhizobium leguminosarum bv. trifolii WSM2297</name>
    <dbReference type="NCBI Taxonomy" id="754762"/>
    <lineage>
        <taxon>Bacteria</taxon>
        <taxon>Pseudomonadati</taxon>
        <taxon>Pseudomonadota</taxon>
        <taxon>Alphaproteobacteria</taxon>
        <taxon>Hyphomicrobiales</taxon>
        <taxon>Rhizobiaceae</taxon>
        <taxon>Rhizobium/Agrobacterium group</taxon>
        <taxon>Rhizobium</taxon>
    </lineage>
</organism>
<comment type="cofactor">
    <cofactor evidence="11">
        <name>thiamine diphosphate</name>
        <dbReference type="ChEBI" id="CHEBI:58937"/>
    </cofactor>
    <text evidence="11">Binds 1 thiamine pyrophosphate per subunit.</text>
</comment>
<dbReference type="GO" id="GO:0008661">
    <property type="term" value="F:1-deoxy-D-xylulose-5-phosphate synthase activity"/>
    <property type="evidence" value="ECO:0007669"/>
    <property type="project" value="UniProtKB-UniRule"/>
</dbReference>
<feature type="binding site" evidence="11">
    <location>
        <begin position="120"/>
        <end position="122"/>
    </location>
    <ligand>
        <name>thiamine diphosphate</name>
        <dbReference type="ChEBI" id="CHEBI:58937"/>
    </ligand>
</feature>
<evidence type="ECO:0000256" key="4">
    <source>
        <dbReference type="ARBA" id="ARBA00022679"/>
    </source>
</evidence>
<gene>
    <name evidence="11" type="primary">dxs</name>
    <name evidence="13" type="ORF">Rleg4DRAFT_4570</name>
</gene>
<dbReference type="GO" id="GO:0030976">
    <property type="term" value="F:thiamine pyrophosphate binding"/>
    <property type="evidence" value="ECO:0007669"/>
    <property type="project" value="UniProtKB-UniRule"/>
</dbReference>
<keyword evidence="6 11" id="KW-0460">Magnesium</keyword>
<dbReference type="InterPro" id="IPR029061">
    <property type="entry name" value="THDP-binding"/>
</dbReference>
<dbReference type="NCBIfam" id="NF003933">
    <property type="entry name" value="PRK05444.2-2"/>
    <property type="match status" value="1"/>
</dbReference>
<dbReference type="NCBIfam" id="TIGR00204">
    <property type="entry name" value="dxs"/>
    <property type="match status" value="1"/>
</dbReference>
<feature type="binding site" evidence="11">
    <location>
        <position position="180"/>
    </location>
    <ligand>
        <name>thiamine diphosphate</name>
        <dbReference type="ChEBI" id="CHEBI:58937"/>
    </ligand>
</feature>
<dbReference type="UniPathway" id="UPA00064">
    <property type="reaction ID" value="UER00091"/>
</dbReference>
<dbReference type="FunFam" id="3.40.50.920:FF:000002">
    <property type="entry name" value="1-deoxy-D-xylulose-5-phosphate synthase"/>
    <property type="match status" value="1"/>
</dbReference>
<evidence type="ECO:0000256" key="8">
    <source>
        <dbReference type="ARBA" id="ARBA00023052"/>
    </source>
</evidence>